<organism evidence="1 2">
    <name type="scientific">Parascaris univalens</name>
    <name type="common">Nematode worm</name>
    <dbReference type="NCBI Taxonomy" id="6257"/>
    <lineage>
        <taxon>Eukaryota</taxon>
        <taxon>Metazoa</taxon>
        <taxon>Ecdysozoa</taxon>
        <taxon>Nematoda</taxon>
        <taxon>Chromadorea</taxon>
        <taxon>Rhabditida</taxon>
        <taxon>Spirurina</taxon>
        <taxon>Ascaridomorpha</taxon>
        <taxon>Ascaridoidea</taxon>
        <taxon>Ascarididae</taxon>
        <taxon>Parascaris</taxon>
    </lineage>
</organism>
<dbReference type="Proteomes" id="UP000887569">
    <property type="component" value="Unplaced"/>
</dbReference>
<name>A0A915A7Q9_PARUN</name>
<dbReference type="GO" id="GO:0000120">
    <property type="term" value="C:RNA polymerase I transcription regulator complex"/>
    <property type="evidence" value="ECO:0007669"/>
    <property type="project" value="InterPro"/>
</dbReference>
<dbReference type="WBParaSite" id="PgR002_g230_t01">
    <property type="protein sequence ID" value="PgR002_g230_t01"/>
    <property type="gene ID" value="PgR002_g230"/>
</dbReference>
<dbReference type="GO" id="GO:0006360">
    <property type="term" value="P:transcription by RNA polymerase I"/>
    <property type="evidence" value="ECO:0007669"/>
    <property type="project" value="InterPro"/>
</dbReference>
<dbReference type="AlphaFoldDB" id="A0A915A7Q9"/>
<reference evidence="2" key="1">
    <citation type="submission" date="2022-11" db="UniProtKB">
        <authorList>
            <consortium name="WormBaseParasite"/>
        </authorList>
    </citation>
    <scope>IDENTIFICATION</scope>
</reference>
<dbReference type="PANTHER" id="PTHR32122">
    <property type="entry name" value="TATA BOX-BINDING PROTEIN ASSOCIATED FACTOR RNA POLYMERASE I SUBUNIT A"/>
    <property type="match status" value="1"/>
</dbReference>
<proteinExistence type="predicted"/>
<dbReference type="InterPro" id="IPR039495">
    <property type="entry name" value="TAF1A"/>
</dbReference>
<accession>A0A915A7Q9</accession>
<dbReference type="InterPro" id="IPR052669">
    <property type="entry name" value="SL1/TIF-IB_Component"/>
</dbReference>
<evidence type="ECO:0000313" key="2">
    <source>
        <dbReference type="WBParaSite" id="PgR002_g230_t01"/>
    </source>
</evidence>
<dbReference type="Pfam" id="PF14929">
    <property type="entry name" value="TAF1_subA"/>
    <property type="match status" value="1"/>
</dbReference>
<evidence type="ECO:0000313" key="1">
    <source>
        <dbReference type="Proteomes" id="UP000887569"/>
    </source>
</evidence>
<sequence length="517" mass="58823">MSEAVVDVNDAASTVDGTVALSSDNENISSVDERLLKMFDDYCRLAAERRKNSCLSMSAYADLFTIAIHYGFGHMPYKYFDTRWQIFLNRLLQIRGVVMRPLNNIGLALNELSEQEASFGFADWVLRFLTPYLYADVPPAYQSQIGAMRIRQRLFRKQMFDLREAVLCDDWPRVGALIGCVETIRLNPKEFSVIQRRLIHRTVYSKFAPFSVTIFHAGVQRLMQHNIPRSILAKSIAEFMLVMIGAEKNCERQNVRSRNFSLLYLCDVLIFLIANGLQEDANDLVAAVSSISAVAQTKPLMLTMRGYKALHRYEVWRTGDTDEEPPNAITLVDELIHAINELPPGEATVFVDAMVHLLGSLDLSSTILEVLSDCCTKTPFMLAHAHHALLTNGLQAEAEQLLDTVITSCLEISASDPILLEWVQPRLLNPQNFDVLPEVMLHICKILFEFLDYGENRNNERAWAFLWACVQFVGDSEVLHSHWQLRHDWWLKFHCVPLSSAGNECRSKVLNLLEHLS</sequence>
<protein>
    <submittedName>
        <fullName evidence="2">Uncharacterized protein</fullName>
    </submittedName>
</protein>
<dbReference type="PANTHER" id="PTHR32122:SF1">
    <property type="entry name" value="TATA BOX-BINDING PROTEIN-ASSOCIATED FACTOR RNA POLYMERASE I SUBUNIT A"/>
    <property type="match status" value="1"/>
</dbReference>
<keyword evidence="1" id="KW-1185">Reference proteome</keyword>